<dbReference type="PROSITE" id="PS50297">
    <property type="entry name" value="ANK_REP_REGION"/>
    <property type="match status" value="2"/>
</dbReference>
<dbReference type="AlphaFoldDB" id="A0A1D1UGF8"/>
<proteinExistence type="predicted"/>
<dbReference type="PANTHER" id="PTHR24198">
    <property type="entry name" value="ANKYRIN REPEAT AND PROTEIN KINASE DOMAIN-CONTAINING PROTEIN"/>
    <property type="match status" value="1"/>
</dbReference>
<evidence type="ECO:0000256" key="1">
    <source>
        <dbReference type="ARBA" id="ARBA00022737"/>
    </source>
</evidence>
<dbReference type="Pfam" id="PF12796">
    <property type="entry name" value="Ank_2"/>
    <property type="match status" value="3"/>
</dbReference>
<feature type="repeat" description="ANK" evidence="3">
    <location>
        <begin position="360"/>
        <end position="392"/>
    </location>
</feature>
<gene>
    <name evidence="5" type="primary">RvY_01224-1</name>
    <name evidence="5" type="synonym">RvY_01224.1</name>
    <name evidence="5" type="ORF">RvY_01224</name>
</gene>
<dbReference type="SMART" id="SM00248">
    <property type="entry name" value="ANK"/>
    <property type="match status" value="8"/>
</dbReference>
<accession>A0A1D1UGF8</accession>
<organism evidence="5 6">
    <name type="scientific">Ramazzottius varieornatus</name>
    <name type="common">Water bear</name>
    <name type="synonym">Tardigrade</name>
    <dbReference type="NCBI Taxonomy" id="947166"/>
    <lineage>
        <taxon>Eukaryota</taxon>
        <taxon>Metazoa</taxon>
        <taxon>Ecdysozoa</taxon>
        <taxon>Tardigrada</taxon>
        <taxon>Eutardigrada</taxon>
        <taxon>Parachela</taxon>
        <taxon>Hypsibioidea</taxon>
        <taxon>Ramazzottiidae</taxon>
        <taxon>Ramazzottius</taxon>
    </lineage>
</organism>
<feature type="repeat" description="ANK" evidence="3">
    <location>
        <begin position="178"/>
        <end position="210"/>
    </location>
</feature>
<evidence type="ECO:0000256" key="3">
    <source>
        <dbReference type="PROSITE-ProRule" id="PRU00023"/>
    </source>
</evidence>
<comment type="caution">
    <text evidence="5">The sequence shown here is derived from an EMBL/GenBank/DDBJ whole genome shotgun (WGS) entry which is preliminary data.</text>
</comment>
<feature type="region of interest" description="Disordered" evidence="4">
    <location>
        <begin position="51"/>
        <end position="72"/>
    </location>
</feature>
<dbReference type="OrthoDB" id="1661883at2759"/>
<feature type="repeat" description="ANK" evidence="3">
    <location>
        <begin position="101"/>
        <end position="133"/>
    </location>
</feature>
<protein>
    <submittedName>
        <fullName evidence="5">Uncharacterized protein</fullName>
    </submittedName>
</protein>
<dbReference type="InterPro" id="IPR002110">
    <property type="entry name" value="Ankyrin_rpt"/>
</dbReference>
<evidence type="ECO:0000256" key="2">
    <source>
        <dbReference type="ARBA" id="ARBA00023043"/>
    </source>
</evidence>
<dbReference type="Gene3D" id="1.25.40.20">
    <property type="entry name" value="Ankyrin repeat-containing domain"/>
    <property type="match status" value="3"/>
</dbReference>
<dbReference type="PROSITE" id="PS50088">
    <property type="entry name" value="ANK_REPEAT"/>
    <property type="match status" value="4"/>
</dbReference>
<dbReference type="InterPro" id="IPR036770">
    <property type="entry name" value="Ankyrin_rpt-contain_sf"/>
</dbReference>
<sequence length="465" mass="51700">MGRRNFSRKDTMSTSRDFEHSILCSTASRSSYFPSMNTEHVAGRHFRIPPEFADPHETTGGHPQRDHDDCERPIRRKYYMSEEKYGGKPLPGYQFPLRYEGGENSLFHACEQDHVDVVIRLIAHGVDPNRRKDGYHQMHIIHVTAAHGAIEVLSYLLTKFAEEFSYKPSQLANLVDAEGSTALHWALQKRWKKCCILLLQNGARIDLAQISGFLATPVCIACSQGLVDILELMWTHSPGEFTNSLAMADDDGFLPIHLAAVMNALPVLTLLIDKGADPNAPDSEGRTSVLLSAASGAWSTVKLLVTSGARPFQADRMGRTIIHLGAILGSFPEQNTALATADLCAIKEEVAKHVNDKDSLGCTALHYAAAYGNLEVFRHLVQKGANIKIRSAENKSVLHYAAQYGASALIRMLLMDNEYDVSYMINLSDNRGMSLFRRRYCSLTPVCSFWGTHRCCSPLGMETRK</sequence>
<reference evidence="5 6" key="1">
    <citation type="journal article" date="2016" name="Nat. Commun.">
        <title>Extremotolerant tardigrade genome and improved radiotolerance of human cultured cells by tardigrade-unique protein.</title>
        <authorList>
            <person name="Hashimoto T."/>
            <person name="Horikawa D.D."/>
            <person name="Saito Y."/>
            <person name="Kuwahara H."/>
            <person name="Kozuka-Hata H."/>
            <person name="Shin-I T."/>
            <person name="Minakuchi Y."/>
            <person name="Ohishi K."/>
            <person name="Motoyama A."/>
            <person name="Aizu T."/>
            <person name="Enomoto A."/>
            <person name="Kondo K."/>
            <person name="Tanaka S."/>
            <person name="Hara Y."/>
            <person name="Koshikawa S."/>
            <person name="Sagara H."/>
            <person name="Miura T."/>
            <person name="Yokobori S."/>
            <person name="Miyagawa K."/>
            <person name="Suzuki Y."/>
            <person name="Kubo T."/>
            <person name="Oyama M."/>
            <person name="Kohara Y."/>
            <person name="Fujiyama A."/>
            <person name="Arakawa K."/>
            <person name="Katayama T."/>
            <person name="Toyoda A."/>
            <person name="Kunieda T."/>
        </authorList>
    </citation>
    <scope>NUCLEOTIDE SEQUENCE [LARGE SCALE GENOMIC DNA]</scope>
    <source>
        <strain evidence="5 6">YOKOZUNA-1</strain>
    </source>
</reference>
<dbReference type="SUPFAM" id="SSF48403">
    <property type="entry name" value="Ankyrin repeat"/>
    <property type="match status" value="1"/>
</dbReference>
<dbReference type="EMBL" id="BDGG01000001">
    <property type="protein sequence ID" value="GAU88541.1"/>
    <property type="molecule type" value="Genomic_DNA"/>
</dbReference>
<keyword evidence="1" id="KW-0677">Repeat</keyword>
<evidence type="ECO:0000256" key="4">
    <source>
        <dbReference type="SAM" id="MobiDB-lite"/>
    </source>
</evidence>
<keyword evidence="2 3" id="KW-0040">ANK repeat</keyword>
<dbReference type="STRING" id="947166.A0A1D1UGF8"/>
<dbReference type="PANTHER" id="PTHR24198:SF165">
    <property type="entry name" value="ANKYRIN REPEAT-CONTAINING PROTEIN-RELATED"/>
    <property type="match status" value="1"/>
</dbReference>
<keyword evidence="6" id="KW-1185">Reference proteome</keyword>
<dbReference type="Proteomes" id="UP000186922">
    <property type="component" value="Unassembled WGS sequence"/>
</dbReference>
<name>A0A1D1UGF8_RAMVA</name>
<feature type="compositionally biased region" description="Basic and acidic residues" evidence="4">
    <location>
        <begin position="53"/>
        <end position="72"/>
    </location>
</feature>
<evidence type="ECO:0000313" key="5">
    <source>
        <dbReference type="EMBL" id="GAU88541.1"/>
    </source>
</evidence>
<evidence type="ECO:0000313" key="6">
    <source>
        <dbReference type="Proteomes" id="UP000186922"/>
    </source>
</evidence>
<feature type="repeat" description="ANK" evidence="3">
    <location>
        <begin position="251"/>
        <end position="283"/>
    </location>
</feature>